<dbReference type="PANTHER" id="PTHR34477">
    <property type="entry name" value="UPF0213 PROTEIN YHBQ"/>
    <property type="match status" value="1"/>
</dbReference>
<protein>
    <submittedName>
        <fullName evidence="2">Excinuclease ABC, C subunit-like</fullName>
    </submittedName>
</protein>
<dbReference type="Pfam" id="PF01541">
    <property type="entry name" value="GIY-YIG"/>
    <property type="match status" value="1"/>
</dbReference>
<evidence type="ECO:0000313" key="2">
    <source>
        <dbReference type="EMBL" id="VAV92675.1"/>
    </source>
</evidence>
<dbReference type="CDD" id="cd10448">
    <property type="entry name" value="GIY-YIG_unchar_3"/>
    <property type="match status" value="1"/>
</dbReference>
<name>A0A3B0SCA9_9ZZZZ</name>
<reference evidence="2" key="1">
    <citation type="submission" date="2018-06" db="EMBL/GenBank/DDBJ databases">
        <authorList>
            <person name="Zhirakovskaya E."/>
        </authorList>
    </citation>
    <scope>NUCLEOTIDE SEQUENCE</scope>
</reference>
<dbReference type="AlphaFoldDB" id="A0A3B0SCA9"/>
<accession>A0A3B0SCA9</accession>
<dbReference type="PROSITE" id="PS50164">
    <property type="entry name" value="GIY_YIG"/>
    <property type="match status" value="1"/>
</dbReference>
<dbReference type="PANTHER" id="PTHR34477:SF5">
    <property type="entry name" value="BSL5627 PROTEIN"/>
    <property type="match status" value="1"/>
</dbReference>
<proteinExistence type="predicted"/>
<dbReference type="SUPFAM" id="SSF82771">
    <property type="entry name" value="GIY-YIG endonuclease"/>
    <property type="match status" value="1"/>
</dbReference>
<dbReference type="InterPro" id="IPR050190">
    <property type="entry name" value="UPF0213_domain"/>
</dbReference>
<dbReference type="Gene3D" id="3.40.1440.10">
    <property type="entry name" value="GIY-YIG endonuclease"/>
    <property type="match status" value="1"/>
</dbReference>
<dbReference type="InterPro" id="IPR035901">
    <property type="entry name" value="GIY-YIG_endonuc_sf"/>
</dbReference>
<feature type="domain" description="GIY-YIG" evidence="1">
    <location>
        <begin position="4"/>
        <end position="81"/>
    </location>
</feature>
<dbReference type="EMBL" id="UOEE01000149">
    <property type="protein sequence ID" value="VAV92675.1"/>
    <property type="molecule type" value="Genomic_DNA"/>
</dbReference>
<evidence type="ECO:0000259" key="1">
    <source>
        <dbReference type="PROSITE" id="PS50164"/>
    </source>
</evidence>
<dbReference type="InterPro" id="IPR000305">
    <property type="entry name" value="GIY-YIG_endonuc"/>
</dbReference>
<sequence length="97" mass="11799">MNERFYSVYILASKRNGTLYTGVTNDLVRRTYEHREKLVAGFTSKYGVTLLVWHEEFGTIELAIKREKRIKKYPRRWKLNLIEENNPNWDDLWDQIY</sequence>
<gene>
    <name evidence="2" type="ORF">MNBD_ALPHA06-1222</name>
</gene>
<organism evidence="2">
    <name type="scientific">hydrothermal vent metagenome</name>
    <dbReference type="NCBI Taxonomy" id="652676"/>
    <lineage>
        <taxon>unclassified sequences</taxon>
        <taxon>metagenomes</taxon>
        <taxon>ecological metagenomes</taxon>
    </lineage>
</organism>